<dbReference type="EMBL" id="JBBPIX010000002">
    <property type="protein sequence ID" value="MEK6463415.1"/>
    <property type="molecule type" value="Genomic_DNA"/>
</dbReference>
<proteinExistence type="predicted"/>
<evidence type="ECO:0000313" key="2">
    <source>
        <dbReference type="EMBL" id="MEK6463415.1"/>
    </source>
</evidence>
<accession>A0ABU9AAJ8</accession>
<evidence type="ECO:0000256" key="1">
    <source>
        <dbReference type="SAM" id="Phobius"/>
    </source>
</evidence>
<evidence type="ECO:0000313" key="3">
    <source>
        <dbReference type="Proteomes" id="UP001367513"/>
    </source>
</evidence>
<organism evidence="2 3">
    <name type="scientific">Pseudonocardia alni subsp. carboxydivorans</name>
    <dbReference type="NCBI Taxonomy" id="415010"/>
    <lineage>
        <taxon>Bacteria</taxon>
        <taxon>Bacillati</taxon>
        <taxon>Actinomycetota</taxon>
        <taxon>Actinomycetes</taxon>
        <taxon>Pseudonocardiales</taxon>
        <taxon>Pseudonocardiaceae</taxon>
        <taxon>Pseudonocardia</taxon>
    </lineage>
</organism>
<protein>
    <submittedName>
        <fullName evidence="2">Uncharacterized protein</fullName>
    </submittedName>
</protein>
<comment type="caution">
    <text evidence="2">The sequence shown here is derived from an EMBL/GenBank/DDBJ whole genome shotgun (WGS) entry which is preliminary data.</text>
</comment>
<name>A0ABU9AAJ8_PSEA5</name>
<feature type="transmembrane region" description="Helical" evidence="1">
    <location>
        <begin position="101"/>
        <end position="121"/>
    </location>
</feature>
<keyword evidence="3" id="KW-1185">Reference proteome</keyword>
<keyword evidence="1" id="KW-1133">Transmembrane helix</keyword>
<sequence length="131" mass="13706">MRRSSVRTARNVWVAGFTLAAVLQGVFGRRFARGTTWGRNAGWQREITVWNVGTLVTAAGLAGLGPEADRAQVRGFAVLSTLFGLNHLAAAVRAPRSGSNWFGAGLNAVGIAVGVAALAAPRPGARAPDRR</sequence>
<keyword evidence="1" id="KW-0812">Transmembrane</keyword>
<dbReference type="RefSeq" id="WP_346106496.1">
    <property type="nucleotide sequence ID" value="NZ_BAAAOD010000060.1"/>
</dbReference>
<dbReference type="Proteomes" id="UP001367513">
    <property type="component" value="Unassembled WGS sequence"/>
</dbReference>
<feature type="transmembrane region" description="Helical" evidence="1">
    <location>
        <begin position="76"/>
        <end position="95"/>
    </location>
</feature>
<gene>
    <name evidence="2" type="ORF">WG925_06620</name>
</gene>
<reference evidence="2 3" key="1">
    <citation type="submission" date="2024-03" db="EMBL/GenBank/DDBJ databases">
        <title>Draft genome sequence of Pseudonocardia carboxydivorans JCM 14827.</title>
        <authorList>
            <person name="Duangmal K."/>
        </authorList>
    </citation>
    <scope>NUCLEOTIDE SEQUENCE [LARGE SCALE GENOMIC DNA]</scope>
    <source>
        <strain evidence="2 3">JCM 14827</strain>
    </source>
</reference>
<feature type="transmembrane region" description="Helical" evidence="1">
    <location>
        <begin position="47"/>
        <end position="64"/>
    </location>
</feature>
<keyword evidence="1" id="KW-0472">Membrane</keyword>